<accession>A0ABQ2ASK6</accession>
<comment type="caution">
    <text evidence="2">The sequence shown here is derived from an EMBL/GenBank/DDBJ whole genome shotgun (WGS) entry which is preliminary data.</text>
</comment>
<sequence length="474" mass="50069">MDCLAADLSTYDKTPLMRGWVRANAGAMTASERLTVRGPEDILGFIPHSLGYWPASSMVAMTLHGTRLGATLRLDLPGREVQAEPAEFARAVRRYLESDQDADGALLAVFTSDAGMAPPSAYDLLISVVQSALDQAGMPVRSAWFVGEEYWRDALCADASCCPLPGRPVHEIRDSMLNTEMVYRGSSVGPAPRAGSAQPSPVPAMHLAAVLEAQCGWEEELGGRSRSRAQFNAVLDFWEALLDRSQAGPWIPDVERDAFLRATLLVPTWRDAVLVMAAAGRNAAEAGAEEYGVLADGSGDGTDFSVVPLPLLPPAAPTGRQPRIPGSGMEVAGAARGTPKVRGGSYGCTTVSGSVPAGYGEVLMGVAPDVPDWAGLDVLDRILGQLAALGGRPAAAALTLRGWVAWCRGRGSYSAAYLGQALELEPEYRLAELLLDLVGRGTLCGWAARKEAAWQKFPEDPTGEGGAVSGRPTP</sequence>
<evidence type="ECO:0008006" key="4">
    <source>
        <dbReference type="Google" id="ProtNLM"/>
    </source>
</evidence>
<evidence type="ECO:0000313" key="2">
    <source>
        <dbReference type="EMBL" id="GGH94989.1"/>
    </source>
</evidence>
<organism evidence="2 3">
    <name type="scientific">Arthrobacter liuii</name>
    <dbReference type="NCBI Taxonomy" id="1476996"/>
    <lineage>
        <taxon>Bacteria</taxon>
        <taxon>Bacillati</taxon>
        <taxon>Actinomycetota</taxon>
        <taxon>Actinomycetes</taxon>
        <taxon>Micrococcales</taxon>
        <taxon>Micrococcaceae</taxon>
        <taxon>Arthrobacter</taxon>
    </lineage>
</organism>
<keyword evidence="3" id="KW-1185">Reference proteome</keyword>
<proteinExistence type="predicted"/>
<dbReference type="Proteomes" id="UP000643279">
    <property type="component" value="Unassembled WGS sequence"/>
</dbReference>
<evidence type="ECO:0000256" key="1">
    <source>
        <dbReference type="SAM" id="MobiDB-lite"/>
    </source>
</evidence>
<name>A0ABQ2ASK6_9MICC</name>
<dbReference type="Pfam" id="PF13830">
    <property type="entry name" value="DUF4192"/>
    <property type="match status" value="2"/>
</dbReference>
<feature type="region of interest" description="Disordered" evidence="1">
    <location>
        <begin position="317"/>
        <end position="336"/>
    </location>
</feature>
<dbReference type="EMBL" id="BMFW01000006">
    <property type="protein sequence ID" value="GGH94989.1"/>
    <property type="molecule type" value="Genomic_DNA"/>
</dbReference>
<dbReference type="InterPro" id="IPR025447">
    <property type="entry name" value="DUF4192"/>
</dbReference>
<evidence type="ECO:0000313" key="3">
    <source>
        <dbReference type="Proteomes" id="UP000643279"/>
    </source>
</evidence>
<gene>
    <name evidence="2" type="ORF">GCM10007170_19480</name>
</gene>
<protein>
    <recommendedName>
        <fullName evidence="4">DUF4192 family protein</fullName>
    </recommendedName>
</protein>
<reference evidence="3" key="1">
    <citation type="journal article" date="2019" name="Int. J. Syst. Evol. Microbiol.">
        <title>The Global Catalogue of Microorganisms (GCM) 10K type strain sequencing project: providing services to taxonomists for standard genome sequencing and annotation.</title>
        <authorList>
            <consortium name="The Broad Institute Genomics Platform"/>
            <consortium name="The Broad Institute Genome Sequencing Center for Infectious Disease"/>
            <person name="Wu L."/>
            <person name="Ma J."/>
        </authorList>
    </citation>
    <scope>NUCLEOTIDE SEQUENCE [LARGE SCALE GENOMIC DNA]</scope>
    <source>
        <strain evidence="3">CGMCC 1.12778</strain>
    </source>
</reference>